<evidence type="ECO:0000313" key="9">
    <source>
        <dbReference type="EMBL" id="OCL07134.1"/>
    </source>
</evidence>
<reference evidence="9 10" key="1">
    <citation type="journal article" date="2016" name="Nat. Commun.">
        <title>Ectomycorrhizal ecology is imprinted in the genome of the dominant symbiotic fungus Cenococcum geophilum.</title>
        <authorList>
            <consortium name="DOE Joint Genome Institute"/>
            <person name="Peter M."/>
            <person name="Kohler A."/>
            <person name="Ohm R.A."/>
            <person name="Kuo A."/>
            <person name="Krutzmann J."/>
            <person name="Morin E."/>
            <person name="Arend M."/>
            <person name="Barry K.W."/>
            <person name="Binder M."/>
            <person name="Choi C."/>
            <person name="Clum A."/>
            <person name="Copeland A."/>
            <person name="Grisel N."/>
            <person name="Haridas S."/>
            <person name="Kipfer T."/>
            <person name="LaButti K."/>
            <person name="Lindquist E."/>
            <person name="Lipzen A."/>
            <person name="Maire R."/>
            <person name="Meier B."/>
            <person name="Mihaltcheva S."/>
            <person name="Molinier V."/>
            <person name="Murat C."/>
            <person name="Poggeler S."/>
            <person name="Quandt C.A."/>
            <person name="Sperisen C."/>
            <person name="Tritt A."/>
            <person name="Tisserant E."/>
            <person name="Crous P.W."/>
            <person name="Henrissat B."/>
            <person name="Nehls U."/>
            <person name="Egli S."/>
            <person name="Spatafora J.W."/>
            <person name="Grigoriev I.V."/>
            <person name="Martin F.M."/>
        </authorList>
    </citation>
    <scope>NUCLEOTIDE SEQUENCE [LARGE SCALE GENOMIC DNA]</scope>
    <source>
        <strain evidence="9 10">CBS 207.34</strain>
    </source>
</reference>
<keyword evidence="10" id="KW-1185">Reference proteome</keyword>
<dbReference type="OrthoDB" id="20273at2759"/>
<dbReference type="InterPro" id="IPR007235">
    <property type="entry name" value="Glyco_trans_28_C"/>
</dbReference>
<dbReference type="PANTHER" id="PTHR47043">
    <property type="entry name" value="UDP-N-ACETYLGLUCOSAMINE TRANSFERASE SUBUNIT ALG13"/>
    <property type="match status" value="1"/>
</dbReference>
<sequence length="199" mass="21470">MSVDEKKQLRLCFVTIGATAAFNSLISACLEPRFLESLSGAGYTNLLIQYGKEGKAIFDKITSEIKTTKKMELVITGFDFNHSGLDKEMGAAKGGPNDLQGVVISHAGSGSILHALRISVPIIVVPNPDLLDNHQVELAEELESQGYVVHGKLNNLPAAILESEELRKRSLGWPPVNSGRHGRAADLAGVMDEEMGFLD</sequence>
<evidence type="ECO:0000256" key="4">
    <source>
        <dbReference type="ARBA" id="ARBA00024804"/>
    </source>
</evidence>
<dbReference type="Pfam" id="PF04101">
    <property type="entry name" value="Glyco_tran_28_C"/>
    <property type="match status" value="1"/>
</dbReference>
<evidence type="ECO:0000256" key="5">
    <source>
        <dbReference type="ARBA" id="ARBA00032061"/>
    </source>
</evidence>
<dbReference type="EC" id="2.4.1.141" evidence="2 7"/>
<organism evidence="9 10">
    <name type="scientific">Glonium stellatum</name>
    <dbReference type="NCBI Taxonomy" id="574774"/>
    <lineage>
        <taxon>Eukaryota</taxon>
        <taxon>Fungi</taxon>
        <taxon>Dikarya</taxon>
        <taxon>Ascomycota</taxon>
        <taxon>Pezizomycotina</taxon>
        <taxon>Dothideomycetes</taxon>
        <taxon>Pleosporomycetidae</taxon>
        <taxon>Gloniales</taxon>
        <taxon>Gloniaceae</taxon>
        <taxon>Glonium</taxon>
    </lineage>
</organism>
<evidence type="ECO:0000313" key="10">
    <source>
        <dbReference type="Proteomes" id="UP000250140"/>
    </source>
</evidence>
<comment type="subcellular location">
    <subcellularLocation>
        <location evidence="7">Endoplasmic reticulum</location>
    </subcellularLocation>
</comment>
<evidence type="ECO:0000256" key="3">
    <source>
        <dbReference type="ARBA" id="ARBA00017468"/>
    </source>
</evidence>
<evidence type="ECO:0000256" key="6">
    <source>
        <dbReference type="ARBA" id="ARBA00048184"/>
    </source>
</evidence>
<evidence type="ECO:0000256" key="1">
    <source>
        <dbReference type="ARBA" id="ARBA00011198"/>
    </source>
</evidence>
<keyword evidence="7" id="KW-0256">Endoplasmic reticulum</keyword>
<protein>
    <recommendedName>
        <fullName evidence="3 7">UDP-N-acetylglucosamine transferase subunit ALG13</fullName>
        <ecNumber evidence="2 7">2.4.1.141</ecNumber>
    </recommendedName>
    <alternativeName>
        <fullName evidence="5 7">Asparagine-linked glycosylation protein 13</fullName>
    </alternativeName>
</protein>
<dbReference type="PANTHER" id="PTHR47043:SF1">
    <property type="entry name" value="UDP-N-ACETYLGLUCOSAMINE TRANSFERASE SUBUNIT ALG13"/>
    <property type="match status" value="1"/>
</dbReference>
<feature type="domain" description="Glycosyl transferase family 28 C-terminal" evidence="8">
    <location>
        <begin position="12"/>
        <end position="157"/>
    </location>
</feature>
<comment type="subunit">
    <text evidence="1 7">Heterodimer with ALG14 to form a functional enzyme.</text>
</comment>
<keyword evidence="7" id="KW-0328">Glycosyltransferase</keyword>
<comment type="similarity">
    <text evidence="7">Belongs to the glycosyltransferase 28 family.</text>
</comment>
<gene>
    <name evidence="7" type="primary">ALG13</name>
    <name evidence="9" type="ORF">AOQ84DRAFT_295676</name>
</gene>
<dbReference type="PROSITE" id="PS51257">
    <property type="entry name" value="PROKAR_LIPOPROTEIN"/>
    <property type="match status" value="1"/>
</dbReference>
<dbReference type="GO" id="GO:0006488">
    <property type="term" value="P:dolichol-linked oligosaccharide biosynthetic process"/>
    <property type="evidence" value="ECO:0007669"/>
    <property type="project" value="TreeGrafter"/>
</dbReference>
<dbReference type="SUPFAM" id="SSF53756">
    <property type="entry name" value="UDP-Glycosyltransferase/glycogen phosphorylase"/>
    <property type="match status" value="1"/>
</dbReference>
<dbReference type="AlphaFoldDB" id="A0A8E2EYC2"/>
<evidence type="ECO:0000256" key="7">
    <source>
        <dbReference type="RuleBase" id="RU362128"/>
    </source>
</evidence>
<proteinExistence type="inferred from homology"/>
<comment type="function">
    <text evidence="4 7">Involved in protein N-glycosylation. Essential for the second step of the dolichol-linked oligosaccharide pathway.</text>
</comment>
<evidence type="ECO:0000259" key="8">
    <source>
        <dbReference type="Pfam" id="PF04101"/>
    </source>
</evidence>
<dbReference type="EMBL" id="KV749925">
    <property type="protein sequence ID" value="OCL07134.1"/>
    <property type="molecule type" value="Genomic_DNA"/>
</dbReference>
<evidence type="ECO:0000256" key="2">
    <source>
        <dbReference type="ARBA" id="ARBA00012614"/>
    </source>
</evidence>
<accession>A0A8E2EYC2</accession>
<keyword evidence="7" id="KW-0808">Transferase</keyword>
<dbReference type="GO" id="GO:0043541">
    <property type="term" value="C:UDP-N-acetylglucosamine transferase complex"/>
    <property type="evidence" value="ECO:0007669"/>
    <property type="project" value="TreeGrafter"/>
</dbReference>
<comment type="catalytic activity">
    <reaction evidence="6">
        <text>an N-acetyl-alpha-D-glucosaminyl-diphospho-di-trans,poly-cis-dolichol + UDP-N-acetyl-alpha-D-glucosamine = an N,N'-diacetylchitobiosyl-diphospho-di-trans,poly-cis-dolichol + UDP + H(+)</text>
        <dbReference type="Rhea" id="RHEA:23380"/>
        <dbReference type="Rhea" id="RHEA-COMP:19507"/>
        <dbReference type="Rhea" id="RHEA-COMP:19510"/>
        <dbReference type="ChEBI" id="CHEBI:15378"/>
        <dbReference type="ChEBI" id="CHEBI:57269"/>
        <dbReference type="ChEBI" id="CHEBI:57705"/>
        <dbReference type="ChEBI" id="CHEBI:58223"/>
        <dbReference type="ChEBI" id="CHEBI:58427"/>
        <dbReference type="EC" id="2.4.1.141"/>
    </reaction>
</comment>
<dbReference type="InterPro" id="IPR052474">
    <property type="entry name" value="UDP-GlcNAc_transferase"/>
</dbReference>
<name>A0A8E2EYC2_9PEZI</name>
<dbReference type="GO" id="GO:0004577">
    <property type="term" value="F:N-acetylglucosaminyldiphosphodolichol N-acetylglucosaminyltransferase activity"/>
    <property type="evidence" value="ECO:0007669"/>
    <property type="project" value="UniProtKB-EC"/>
</dbReference>
<dbReference type="Proteomes" id="UP000250140">
    <property type="component" value="Unassembled WGS sequence"/>
</dbReference>
<dbReference type="Gene3D" id="3.40.50.2000">
    <property type="entry name" value="Glycogen Phosphorylase B"/>
    <property type="match status" value="1"/>
</dbReference>